<feature type="non-terminal residue" evidence="1">
    <location>
        <position position="73"/>
    </location>
</feature>
<feature type="non-terminal residue" evidence="1">
    <location>
        <position position="1"/>
    </location>
</feature>
<sequence length="73" mass="7358">FSGGDRLLGWGSSSRVGVVFSGGDSLLRWGPSSRVGISALAENENPRCQKQGVAAQLGENSPCVAQAVGPGDG</sequence>
<protein>
    <submittedName>
        <fullName evidence="1">Uncharacterized protein</fullName>
    </submittedName>
</protein>
<keyword evidence="2" id="KW-1185">Reference proteome</keyword>
<gene>
    <name evidence="1" type="ORF">BaRGS_00005563</name>
</gene>
<comment type="caution">
    <text evidence="1">The sequence shown here is derived from an EMBL/GenBank/DDBJ whole genome shotgun (WGS) entry which is preliminary data.</text>
</comment>
<dbReference type="Proteomes" id="UP001519460">
    <property type="component" value="Unassembled WGS sequence"/>
</dbReference>
<dbReference type="EMBL" id="JACVVK020000021">
    <property type="protein sequence ID" value="KAK7503298.1"/>
    <property type="molecule type" value="Genomic_DNA"/>
</dbReference>
<accession>A0ABD0LW20</accession>
<evidence type="ECO:0000313" key="2">
    <source>
        <dbReference type="Proteomes" id="UP001519460"/>
    </source>
</evidence>
<name>A0ABD0LW20_9CAEN</name>
<proteinExistence type="predicted"/>
<organism evidence="1 2">
    <name type="scientific">Batillaria attramentaria</name>
    <dbReference type="NCBI Taxonomy" id="370345"/>
    <lineage>
        <taxon>Eukaryota</taxon>
        <taxon>Metazoa</taxon>
        <taxon>Spiralia</taxon>
        <taxon>Lophotrochozoa</taxon>
        <taxon>Mollusca</taxon>
        <taxon>Gastropoda</taxon>
        <taxon>Caenogastropoda</taxon>
        <taxon>Sorbeoconcha</taxon>
        <taxon>Cerithioidea</taxon>
        <taxon>Batillariidae</taxon>
        <taxon>Batillaria</taxon>
    </lineage>
</organism>
<evidence type="ECO:0000313" key="1">
    <source>
        <dbReference type="EMBL" id="KAK7503298.1"/>
    </source>
</evidence>
<reference evidence="1 2" key="1">
    <citation type="journal article" date="2023" name="Sci. Data">
        <title>Genome assembly of the Korean intertidal mud-creeper Batillaria attramentaria.</title>
        <authorList>
            <person name="Patra A.K."/>
            <person name="Ho P.T."/>
            <person name="Jun S."/>
            <person name="Lee S.J."/>
            <person name="Kim Y."/>
            <person name="Won Y.J."/>
        </authorList>
    </citation>
    <scope>NUCLEOTIDE SEQUENCE [LARGE SCALE GENOMIC DNA]</scope>
    <source>
        <strain evidence="1">Wonlab-2016</strain>
    </source>
</reference>
<dbReference type="AlphaFoldDB" id="A0ABD0LW20"/>